<dbReference type="AlphaFoldDB" id="A0A5N5FAU4"/>
<dbReference type="EMBL" id="SMOL01000753">
    <property type="protein sequence ID" value="KAB2600206.1"/>
    <property type="molecule type" value="Genomic_DNA"/>
</dbReference>
<accession>A0A5N5FAU4</accession>
<reference evidence="1 2" key="3">
    <citation type="submission" date="2019-11" db="EMBL/GenBank/DDBJ databases">
        <title>A de novo genome assembly of a pear dwarfing rootstock.</title>
        <authorList>
            <person name="Wang F."/>
            <person name="Wang J."/>
            <person name="Li S."/>
            <person name="Zhang Y."/>
            <person name="Fang M."/>
            <person name="Ma L."/>
            <person name="Zhao Y."/>
            <person name="Jiang S."/>
        </authorList>
    </citation>
    <scope>NUCLEOTIDE SEQUENCE [LARGE SCALE GENOMIC DNA]</scope>
    <source>
        <strain evidence="1">S2</strain>
        <tissue evidence="1">Leaf</tissue>
    </source>
</reference>
<sequence length="57" mass="6435">MNKVEMHVKCKGKAEIVMESHDMDVFCVSENGCGFNLKMGEHVQGKDVNDYGGMWLK</sequence>
<proteinExistence type="predicted"/>
<reference evidence="1 2" key="1">
    <citation type="submission" date="2019-09" db="EMBL/GenBank/DDBJ databases">
        <authorList>
            <person name="Ou C."/>
        </authorList>
    </citation>
    <scope>NUCLEOTIDE SEQUENCE [LARGE SCALE GENOMIC DNA]</scope>
    <source>
        <strain evidence="1">S2</strain>
        <tissue evidence="1">Leaf</tissue>
    </source>
</reference>
<gene>
    <name evidence="1" type="ORF">D8674_010477</name>
</gene>
<comment type="caution">
    <text evidence="1">The sequence shown here is derived from an EMBL/GenBank/DDBJ whole genome shotgun (WGS) entry which is preliminary data.</text>
</comment>
<reference evidence="2" key="2">
    <citation type="submission" date="2019-10" db="EMBL/GenBank/DDBJ databases">
        <title>A de novo genome assembly of a pear dwarfing rootstock.</title>
        <authorList>
            <person name="Wang F."/>
            <person name="Wang J."/>
            <person name="Li S."/>
            <person name="Zhang Y."/>
            <person name="Fang M."/>
            <person name="Ma L."/>
            <person name="Zhao Y."/>
            <person name="Jiang S."/>
        </authorList>
    </citation>
    <scope>NUCLEOTIDE SEQUENCE [LARGE SCALE GENOMIC DNA]</scope>
</reference>
<organism evidence="1 2">
    <name type="scientific">Pyrus ussuriensis x Pyrus communis</name>
    <dbReference type="NCBI Taxonomy" id="2448454"/>
    <lineage>
        <taxon>Eukaryota</taxon>
        <taxon>Viridiplantae</taxon>
        <taxon>Streptophyta</taxon>
        <taxon>Embryophyta</taxon>
        <taxon>Tracheophyta</taxon>
        <taxon>Spermatophyta</taxon>
        <taxon>Magnoliopsida</taxon>
        <taxon>eudicotyledons</taxon>
        <taxon>Gunneridae</taxon>
        <taxon>Pentapetalae</taxon>
        <taxon>rosids</taxon>
        <taxon>fabids</taxon>
        <taxon>Rosales</taxon>
        <taxon>Rosaceae</taxon>
        <taxon>Amygdaloideae</taxon>
        <taxon>Maleae</taxon>
        <taxon>Pyrus</taxon>
    </lineage>
</organism>
<evidence type="ECO:0000313" key="2">
    <source>
        <dbReference type="Proteomes" id="UP000327157"/>
    </source>
</evidence>
<evidence type="ECO:0000313" key="1">
    <source>
        <dbReference type="EMBL" id="KAB2600206.1"/>
    </source>
</evidence>
<keyword evidence="2" id="KW-1185">Reference proteome</keyword>
<dbReference type="Proteomes" id="UP000327157">
    <property type="component" value="Chromosome 13"/>
</dbReference>
<protein>
    <submittedName>
        <fullName evidence="1">Uncharacterized protein</fullName>
    </submittedName>
</protein>
<name>A0A5N5FAU4_9ROSA</name>